<accession>A0A8B7ZZ22</accession>
<sequence length="444" mass="51374">MTKRRFLLNSTVVYVGLTILVLVFIAVSDYSGWSLRYVRPPLSLVGASALRHRLTDTVDRGRGADFNLTFTQGHTLTLTLRMEVKPTLVKVFFCDALRSAALFWSPKLGPISVILNEESAADHQFAGRMRRLEGELGFQFDFHYEPLPNDPSILKSFRGQGYARQLWSSFFMDMYIKASIVAWTDADGMFTAPVTPHNIFNGQRLRVVTFTDWKEIREYAWEITTETAMGKTLVSNFMSYFPVYIWRDTITNCRNHVVKHMQVSSFEDAFRKLVDAPVGKKGIPLSPVNVILNYAYYFEHDRYDWHLDGIRKDAPLGLAIIPSERVPEVRVTNHKASANILVQGYCIAKRYTDSLPAACERFRYIPNFHLFVFDVNTDHFNTWCSLRKGRRDCAKRIEAHYQNFRKHYSAGYDLDLQRVHRVEKAARREKVSCDEAFQFELNEP</sequence>
<evidence type="ECO:0000313" key="3">
    <source>
        <dbReference type="RefSeq" id="XP_022110771.1"/>
    </source>
</evidence>
<dbReference type="OrthoDB" id="5952652at2759"/>
<keyword evidence="1" id="KW-0472">Membrane</keyword>
<reference evidence="3 4" key="1">
    <citation type="submission" date="2025-04" db="UniProtKB">
        <authorList>
            <consortium name="RefSeq"/>
        </authorList>
    </citation>
    <scope>IDENTIFICATION</scope>
</reference>
<evidence type="ECO:0000313" key="4">
    <source>
        <dbReference type="RefSeq" id="XP_022110772.1"/>
    </source>
</evidence>
<evidence type="ECO:0000256" key="1">
    <source>
        <dbReference type="SAM" id="Phobius"/>
    </source>
</evidence>
<dbReference type="Proteomes" id="UP000694845">
    <property type="component" value="Unplaced"/>
</dbReference>
<dbReference type="RefSeq" id="XP_022110772.1">
    <property type="nucleotide sequence ID" value="XM_022255080.1"/>
</dbReference>
<dbReference type="RefSeq" id="XP_022110773.1">
    <property type="nucleotide sequence ID" value="XM_022255081.1"/>
</dbReference>
<keyword evidence="1" id="KW-0812">Transmembrane</keyword>
<name>A0A8B7ZZ22_ACAPL</name>
<keyword evidence="1" id="KW-1133">Transmembrane helix</keyword>
<evidence type="ECO:0000313" key="5">
    <source>
        <dbReference type="RefSeq" id="XP_022110773.1"/>
    </source>
</evidence>
<dbReference type="AlphaFoldDB" id="A0A8B7ZZ22"/>
<dbReference type="KEGG" id="aplc:110990207"/>
<keyword evidence="2" id="KW-1185">Reference proteome</keyword>
<dbReference type="GeneID" id="110990207"/>
<proteinExistence type="predicted"/>
<gene>
    <name evidence="3 4 5" type="primary">LOC110990207</name>
</gene>
<dbReference type="RefSeq" id="XP_022110771.1">
    <property type="nucleotide sequence ID" value="XM_022255079.1"/>
</dbReference>
<evidence type="ECO:0000313" key="2">
    <source>
        <dbReference type="Proteomes" id="UP000694845"/>
    </source>
</evidence>
<organism evidence="2 5">
    <name type="scientific">Acanthaster planci</name>
    <name type="common">Crown-of-thorns starfish</name>
    <dbReference type="NCBI Taxonomy" id="133434"/>
    <lineage>
        <taxon>Eukaryota</taxon>
        <taxon>Metazoa</taxon>
        <taxon>Echinodermata</taxon>
        <taxon>Eleutherozoa</taxon>
        <taxon>Asterozoa</taxon>
        <taxon>Asteroidea</taxon>
        <taxon>Valvatacea</taxon>
        <taxon>Valvatida</taxon>
        <taxon>Acanthasteridae</taxon>
        <taxon>Acanthaster</taxon>
    </lineage>
</organism>
<protein>
    <submittedName>
        <fullName evidence="3 4">Uncharacterized protein LOC110990207</fullName>
    </submittedName>
</protein>
<feature type="transmembrane region" description="Helical" evidence="1">
    <location>
        <begin position="12"/>
        <end position="33"/>
    </location>
</feature>